<sequence>MIRKITSLVKKANLCHLENIRYNLNLNLEICDKSKKKIFSNQNFVFKLKNKILTFKQQKTIESKTNLIYAIKNSTESIHVSDVIKNYFNIKLDLLSLVKYTEKERILILIKKKNFQNLLIFPHGRNYIFASTEDLINWHKI</sequence>
<keyword evidence="1" id="KW-0542">Nucleomorph</keyword>
<gene>
    <name evidence="1" type="ORF">CPARA_2gp283</name>
</gene>
<dbReference type="AlphaFoldDB" id="F2HHZ5"/>
<dbReference type="RefSeq" id="XP_003239839.1">
    <property type="nucleotide sequence ID" value="XM_003239791.1"/>
</dbReference>
<reference evidence="1 2" key="1">
    <citation type="journal article" date="2011" name="Genome Biol. Evol.">
        <title>Complete nucleomorph genome sequence of the nonphotosynthetic alga Cryptomonas paramecium reveals a core nucleomorph gene set.</title>
        <authorList>
            <person name="Tanifuji G."/>
            <person name="Onodera N.T."/>
            <person name="Wheeler T.J."/>
            <person name="Dlutek M."/>
            <person name="Donaher N."/>
            <person name="Archibald J.M."/>
        </authorList>
    </citation>
    <scope>NUCLEOTIDE SEQUENCE [LARGE SCALE GENOMIC DNA]</scope>
    <source>
        <strain evidence="1 2">CCAP977/2A</strain>
    </source>
</reference>
<organism evidence="1 2">
    <name type="scientific">Cryptomonas paramaecium</name>
    <dbReference type="NCBI Taxonomy" id="2898"/>
    <lineage>
        <taxon>Eukaryota</taxon>
        <taxon>Cryptophyceae</taxon>
        <taxon>Cryptomonadales</taxon>
        <taxon>Cryptomonadaceae</taxon>
        <taxon>Cryptomonas</taxon>
    </lineage>
</organism>
<name>F2HHZ5_9CRYP</name>
<proteinExistence type="predicted"/>
<dbReference type="GeneID" id="10447183"/>
<accession>F2HHZ5</accession>
<dbReference type="EMBL" id="CP002173">
    <property type="protein sequence ID" value="AEA38941.1"/>
    <property type="molecule type" value="Genomic_DNA"/>
</dbReference>
<evidence type="ECO:0000313" key="1">
    <source>
        <dbReference type="EMBL" id="AEA38941.1"/>
    </source>
</evidence>
<geneLocation type="nucleomorph" evidence="1"/>
<evidence type="ECO:0000313" key="2">
    <source>
        <dbReference type="Proteomes" id="UP000243423"/>
    </source>
</evidence>
<dbReference type="Proteomes" id="UP000243423">
    <property type="component" value="Nucleomorph 2"/>
</dbReference>
<protein>
    <submittedName>
        <fullName evidence="1">Uncharacterized protein</fullName>
    </submittedName>
</protein>